<comment type="caution">
    <text evidence="17">The sequence shown here is derived from an EMBL/GenBank/DDBJ whole genome shotgun (WGS) entry which is preliminary data.</text>
</comment>
<keyword evidence="9 17" id="KW-0418">Kinase</keyword>
<keyword evidence="10" id="KW-0067">ATP-binding</keyword>
<feature type="transmembrane region" description="Helical" evidence="14">
    <location>
        <begin position="433"/>
        <end position="452"/>
    </location>
</feature>
<evidence type="ECO:0000256" key="12">
    <source>
        <dbReference type="ARBA" id="ARBA00023012"/>
    </source>
</evidence>
<dbReference type="PRINTS" id="PR00344">
    <property type="entry name" value="BCTRLSENSOR"/>
</dbReference>
<keyword evidence="5" id="KW-0597">Phosphoprotein</keyword>
<evidence type="ECO:0000256" key="9">
    <source>
        <dbReference type="ARBA" id="ARBA00022777"/>
    </source>
</evidence>
<dbReference type="AlphaFoldDB" id="A0A5B2VMY1"/>
<dbReference type="PANTHER" id="PTHR45528:SF1">
    <property type="entry name" value="SENSOR HISTIDINE KINASE CPXA"/>
    <property type="match status" value="1"/>
</dbReference>
<reference evidence="17 18" key="1">
    <citation type="submission" date="2019-09" db="EMBL/GenBank/DDBJ databases">
        <title>Chitinophaga ginsengihumi sp. nov., isolated from soil of ginseng rhizosphere.</title>
        <authorList>
            <person name="Lee J."/>
        </authorList>
    </citation>
    <scope>NUCLEOTIDE SEQUENCE [LARGE SCALE GENOMIC DNA]</scope>
    <source>
        <strain evidence="17 18">BN140078</strain>
    </source>
</reference>
<evidence type="ECO:0000256" key="14">
    <source>
        <dbReference type="SAM" id="Phobius"/>
    </source>
</evidence>
<dbReference type="SUPFAM" id="SSF47384">
    <property type="entry name" value="Homodimeric domain of signal transducing histidine kinase"/>
    <property type="match status" value="1"/>
</dbReference>
<dbReference type="EMBL" id="VUOC01000004">
    <property type="protein sequence ID" value="KAA2239776.1"/>
    <property type="molecule type" value="Genomic_DNA"/>
</dbReference>
<dbReference type="SMART" id="SM00388">
    <property type="entry name" value="HisKA"/>
    <property type="match status" value="1"/>
</dbReference>
<dbReference type="EC" id="2.7.13.3" evidence="3"/>
<dbReference type="GO" id="GO:0005524">
    <property type="term" value="F:ATP binding"/>
    <property type="evidence" value="ECO:0007669"/>
    <property type="project" value="UniProtKB-KW"/>
</dbReference>
<dbReference type="InterPro" id="IPR005467">
    <property type="entry name" value="His_kinase_dom"/>
</dbReference>
<keyword evidence="6" id="KW-0808">Transferase</keyword>
<feature type="transmembrane region" description="Helical" evidence="14">
    <location>
        <begin position="464"/>
        <end position="482"/>
    </location>
</feature>
<feature type="transmembrane region" description="Helical" evidence="14">
    <location>
        <begin position="220"/>
        <end position="241"/>
    </location>
</feature>
<proteinExistence type="predicted"/>
<comment type="subcellular location">
    <subcellularLocation>
        <location evidence="2">Cell membrane</location>
        <topology evidence="2">Multi-pass membrane protein</topology>
    </subcellularLocation>
</comment>
<keyword evidence="12" id="KW-0902">Two-component regulatory system</keyword>
<evidence type="ECO:0000256" key="11">
    <source>
        <dbReference type="ARBA" id="ARBA00022989"/>
    </source>
</evidence>
<feature type="transmembrane region" description="Helical" evidence="14">
    <location>
        <begin position="774"/>
        <end position="798"/>
    </location>
</feature>
<dbReference type="GO" id="GO:0000155">
    <property type="term" value="F:phosphorelay sensor kinase activity"/>
    <property type="evidence" value="ECO:0007669"/>
    <property type="project" value="InterPro"/>
</dbReference>
<feature type="domain" description="Histidine kinase" evidence="15">
    <location>
        <begin position="1043"/>
        <end position="1256"/>
    </location>
</feature>
<feature type="transmembrane region" description="Helical" evidence="14">
    <location>
        <begin position="332"/>
        <end position="355"/>
    </location>
</feature>
<dbReference type="InterPro" id="IPR036097">
    <property type="entry name" value="HisK_dim/P_sf"/>
</dbReference>
<dbReference type="Gene3D" id="3.30.565.10">
    <property type="entry name" value="Histidine kinase-like ATPase, C-terminal domain"/>
    <property type="match status" value="1"/>
</dbReference>
<feature type="transmembrane region" description="Helical" evidence="14">
    <location>
        <begin position="375"/>
        <end position="399"/>
    </location>
</feature>
<dbReference type="InterPro" id="IPR003660">
    <property type="entry name" value="HAMP_dom"/>
</dbReference>
<evidence type="ECO:0000256" key="6">
    <source>
        <dbReference type="ARBA" id="ARBA00022679"/>
    </source>
</evidence>
<dbReference type="Proteomes" id="UP000324611">
    <property type="component" value="Unassembled WGS sequence"/>
</dbReference>
<evidence type="ECO:0000256" key="2">
    <source>
        <dbReference type="ARBA" id="ARBA00004651"/>
    </source>
</evidence>
<feature type="transmembrane region" description="Helical" evidence="14">
    <location>
        <begin position="15"/>
        <end position="37"/>
    </location>
</feature>
<dbReference type="InterPro" id="IPR003661">
    <property type="entry name" value="HisK_dim/P_dom"/>
</dbReference>
<feature type="transmembrane region" description="Helical" evidence="14">
    <location>
        <begin position="950"/>
        <end position="972"/>
    </location>
</feature>
<dbReference type="Gene3D" id="6.10.340.10">
    <property type="match status" value="1"/>
</dbReference>
<dbReference type="PROSITE" id="PS50109">
    <property type="entry name" value="HIS_KIN"/>
    <property type="match status" value="1"/>
</dbReference>
<dbReference type="InterPro" id="IPR003594">
    <property type="entry name" value="HATPase_dom"/>
</dbReference>
<protein>
    <recommendedName>
        <fullName evidence="3">histidine kinase</fullName>
        <ecNumber evidence="3">2.7.13.3</ecNumber>
    </recommendedName>
</protein>
<dbReference type="InterPro" id="IPR004358">
    <property type="entry name" value="Sig_transdc_His_kin-like_C"/>
</dbReference>
<dbReference type="PROSITE" id="PS50885">
    <property type="entry name" value="HAMP"/>
    <property type="match status" value="1"/>
</dbReference>
<dbReference type="InterPro" id="IPR036890">
    <property type="entry name" value="HATPase_C_sf"/>
</dbReference>
<sequence length="1259" mass="145611">MLDIKEIRIFFLRHGYLLIIAAWLFTFAFLFSNYWSYYSSPQGVKRSLEKSLHQREQSFEELTQDSLRMNHIFSRNYSEEELKSIYNKDYSVYAYDSSAAGRWLLFWSTNLVQPEDQVPLREGSGFVKLKNGYYEQICRKVPGPAGHQRYLIGLAPVMMEYTISNDYLVDHFFDKPALGREYTINMRPPGIPVLNNKDIILFYLHYDAALDTSPPNLLSVILRVLGCICVLIFINLFATLLARNKNPLIGFLFLLFTVLTLRIMSYLYPFPFNLRALNIFTPYIYAKDEIFHSLGDLLLNVLLTFWMLLFFREHVKTINAPPLREKWQLWAVISLSSLLMFIVGQFLSELIQSLVIDSRISFDVTNPFSLNEYSVTGFIILGFIAFSFLFFSQIINFLLNELTHFRHRTKYIFLAAVGVLWLVFRLHNPELPYFIVMVVWLLLYVALLDMFTHRFENKLGTVPFVFWLVLLTITTSAVLVYYNNKKELTVRERLAINLSKQRDPYLEMLLNDVNRSAEHDDLIQLFFQDHKSASQLPRDLLENELQQKYFKGYLSRFKIDFYFFDENGYPIYTSDTSSIYSLNPRILQESDQIGTEGDLYYNERSFNDYSYIGNKVFRKDSLIIGSLVYELTPAVVNPQKLYPELLIDGELSDPEKESAAAYSYAIYDKGILVSNNNDFPFPIKLYASDIPATDVSEETVNHHSVLVYKASKDKVVMVVKESRSFIEFITLFAWMFCLFLLIIVIYKLLGLLVKARMRIGPLRALMDVSIRRKVHGTVIFVVVFAFIILGVTTILFFINRSESENRERLSKTMNEVAQDVEKEFYTQRMFNELEDMYDPVFQSGLQSSISDIAEDRALDINIYDRDGNLLVSTQPLMTEKGLLSRKIQPTAYFHMFRLNRIQFIQEEKIGGMRYLSGYVPLRNPVGEVFAYLNVPYFATQTELNQQISNFLVALINFNAFIFLIAGMLALLITNSITRSFSLVTEKLRHVNLGQRNDEIEWDKDDEIGALVKEYNKMVRKLEVSAARLAKSEREGAWREMARQVAHEIKNPLTPMKLSIQYLQRAVGNDSPNVKELTNNVAHTLVEQIEHLSNIASDFSAFSRIGEAVNEVLLLNEVVHSLHALYQGQPGCEILYEEPPHQWYVYADKTQMNRLFTNLLQNAIQAIPESRAGHIVMHMSITADKQWVIVSVQDNGEGISPEIQSRIFVPNFTTKNSGTGLGLAMCKNIVEQARGEIWFETRLNVGTTFFVKLPLMVTNK</sequence>
<evidence type="ECO:0000256" key="1">
    <source>
        <dbReference type="ARBA" id="ARBA00000085"/>
    </source>
</evidence>
<evidence type="ECO:0000259" key="16">
    <source>
        <dbReference type="PROSITE" id="PS50885"/>
    </source>
</evidence>
<reference evidence="17 18" key="2">
    <citation type="submission" date="2019-09" db="EMBL/GenBank/DDBJ databases">
        <authorList>
            <person name="Jin C."/>
        </authorList>
    </citation>
    <scope>NUCLEOTIDE SEQUENCE [LARGE SCALE GENOMIC DNA]</scope>
    <source>
        <strain evidence="17 18">BN140078</strain>
    </source>
</reference>
<evidence type="ECO:0000313" key="18">
    <source>
        <dbReference type="Proteomes" id="UP000324611"/>
    </source>
</evidence>
<feature type="transmembrane region" description="Helical" evidence="14">
    <location>
        <begin position="731"/>
        <end position="753"/>
    </location>
</feature>
<dbReference type="SMART" id="SM00387">
    <property type="entry name" value="HATPase_c"/>
    <property type="match status" value="1"/>
</dbReference>
<feature type="transmembrane region" description="Helical" evidence="14">
    <location>
        <begin position="248"/>
        <end position="270"/>
    </location>
</feature>
<dbReference type="CDD" id="cd00082">
    <property type="entry name" value="HisKA"/>
    <property type="match status" value="1"/>
</dbReference>
<evidence type="ECO:0000313" key="17">
    <source>
        <dbReference type="EMBL" id="KAA2239776.1"/>
    </source>
</evidence>
<keyword evidence="8" id="KW-0547">Nucleotide-binding</keyword>
<evidence type="ECO:0000256" key="5">
    <source>
        <dbReference type="ARBA" id="ARBA00022553"/>
    </source>
</evidence>
<dbReference type="GO" id="GO:0005886">
    <property type="term" value="C:plasma membrane"/>
    <property type="evidence" value="ECO:0007669"/>
    <property type="project" value="UniProtKB-SubCell"/>
</dbReference>
<gene>
    <name evidence="17" type="ORF">F0L74_26660</name>
</gene>
<dbReference type="Pfam" id="PF00512">
    <property type="entry name" value="HisKA"/>
    <property type="match status" value="1"/>
</dbReference>
<evidence type="ECO:0000256" key="8">
    <source>
        <dbReference type="ARBA" id="ARBA00022741"/>
    </source>
</evidence>
<dbReference type="RefSeq" id="WP_149840953.1">
    <property type="nucleotide sequence ID" value="NZ_VUOC01000004.1"/>
</dbReference>
<feature type="transmembrane region" description="Helical" evidence="14">
    <location>
        <begin position="290"/>
        <end position="311"/>
    </location>
</feature>
<keyword evidence="18" id="KW-1185">Reference proteome</keyword>
<evidence type="ECO:0000256" key="10">
    <source>
        <dbReference type="ARBA" id="ARBA00022840"/>
    </source>
</evidence>
<dbReference type="InterPro" id="IPR050398">
    <property type="entry name" value="HssS/ArlS-like"/>
</dbReference>
<keyword evidence="4" id="KW-1003">Cell membrane</keyword>
<dbReference type="Pfam" id="PF02518">
    <property type="entry name" value="HATPase_c"/>
    <property type="match status" value="1"/>
</dbReference>
<keyword evidence="7 14" id="KW-0812">Transmembrane</keyword>
<evidence type="ECO:0000256" key="7">
    <source>
        <dbReference type="ARBA" id="ARBA00022692"/>
    </source>
</evidence>
<comment type="catalytic activity">
    <reaction evidence="1">
        <text>ATP + protein L-histidine = ADP + protein N-phospho-L-histidine.</text>
        <dbReference type="EC" id="2.7.13.3"/>
    </reaction>
</comment>
<name>A0A5B2VMY1_9BACT</name>
<dbReference type="SUPFAM" id="SSF55874">
    <property type="entry name" value="ATPase domain of HSP90 chaperone/DNA topoisomerase II/histidine kinase"/>
    <property type="match status" value="1"/>
</dbReference>
<organism evidence="17 18">
    <name type="scientific">Chitinophaga agrisoli</name>
    <dbReference type="NCBI Taxonomy" id="2607653"/>
    <lineage>
        <taxon>Bacteria</taxon>
        <taxon>Pseudomonadati</taxon>
        <taxon>Bacteroidota</taxon>
        <taxon>Chitinophagia</taxon>
        <taxon>Chitinophagales</taxon>
        <taxon>Chitinophagaceae</taxon>
        <taxon>Chitinophaga</taxon>
    </lineage>
</organism>
<keyword evidence="11 14" id="KW-1133">Transmembrane helix</keyword>
<dbReference type="PANTHER" id="PTHR45528">
    <property type="entry name" value="SENSOR HISTIDINE KINASE CPXA"/>
    <property type="match status" value="1"/>
</dbReference>
<dbReference type="Gene3D" id="1.10.287.130">
    <property type="match status" value="1"/>
</dbReference>
<feature type="domain" description="HAMP" evidence="16">
    <location>
        <begin position="974"/>
        <end position="1026"/>
    </location>
</feature>
<accession>A0A5B2VMY1</accession>
<keyword evidence="13 14" id="KW-0472">Membrane</keyword>
<evidence type="ECO:0000256" key="3">
    <source>
        <dbReference type="ARBA" id="ARBA00012438"/>
    </source>
</evidence>
<evidence type="ECO:0000256" key="13">
    <source>
        <dbReference type="ARBA" id="ARBA00023136"/>
    </source>
</evidence>
<evidence type="ECO:0000256" key="4">
    <source>
        <dbReference type="ARBA" id="ARBA00022475"/>
    </source>
</evidence>
<evidence type="ECO:0000259" key="15">
    <source>
        <dbReference type="PROSITE" id="PS50109"/>
    </source>
</evidence>